<evidence type="ECO:0000256" key="1">
    <source>
        <dbReference type="SAM" id="MobiDB-lite"/>
    </source>
</evidence>
<dbReference type="OrthoDB" id="9804723at2"/>
<dbReference type="InterPro" id="IPR029058">
    <property type="entry name" value="AB_hydrolase_fold"/>
</dbReference>
<name>A0A4S4BF39_9BACL</name>
<dbReference type="AlphaFoldDB" id="A0A4S4BF39"/>
<gene>
    <name evidence="2" type="ORF">E6C55_31885</name>
</gene>
<dbReference type="Proteomes" id="UP000310636">
    <property type="component" value="Unassembled WGS sequence"/>
</dbReference>
<sequence>MPSIIETVVLVSAAASDWAPLEKRFPLLADRYRILSADVAPPPAAPPPASLLNSRFDRLAAFLAAVQTEGTRTDRVHLAGCGAGADIALRYALSFPAQIASLVLVAWEPVGPAEEGESGKSGEFGLPLLRLGDLRCPVLMLIGGADPTMTTGRYGLPLSFIPDCSLFTVPGAGRHVLNDRPRLVARLLLDFYKTLRNRPARPSACPSVGQRGRHRRLASARQERA</sequence>
<keyword evidence="3" id="KW-1185">Reference proteome</keyword>
<feature type="region of interest" description="Disordered" evidence="1">
    <location>
        <begin position="199"/>
        <end position="225"/>
    </location>
</feature>
<keyword evidence="2" id="KW-0378">Hydrolase</keyword>
<accession>A0A4S4BF39</accession>
<reference evidence="2 3" key="1">
    <citation type="submission" date="2019-04" db="EMBL/GenBank/DDBJ databases">
        <title>Cohnella sp. nov. isolated from preserved vegetables.</title>
        <authorList>
            <person name="Lin S.-Y."/>
            <person name="Hung M.-H."/>
            <person name="Young C.-C."/>
        </authorList>
    </citation>
    <scope>NUCLEOTIDE SEQUENCE [LARGE SCALE GENOMIC DNA]</scope>
    <source>
        <strain evidence="2 3">CC-MHH1044</strain>
    </source>
</reference>
<proteinExistence type="predicted"/>
<evidence type="ECO:0000313" key="3">
    <source>
        <dbReference type="Proteomes" id="UP000310636"/>
    </source>
</evidence>
<dbReference type="Gene3D" id="3.40.50.1820">
    <property type="entry name" value="alpha/beta hydrolase"/>
    <property type="match status" value="1"/>
</dbReference>
<comment type="caution">
    <text evidence="2">The sequence shown here is derived from an EMBL/GenBank/DDBJ whole genome shotgun (WGS) entry which is preliminary data.</text>
</comment>
<dbReference type="GO" id="GO:0016787">
    <property type="term" value="F:hydrolase activity"/>
    <property type="evidence" value="ECO:0007669"/>
    <property type="project" value="UniProtKB-KW"/>
</dbReference>
<dbReference type="EMBL" id="SSOB01000071">
    <property type="protein sequence ID" value="THF72760.1"/>
    <property type="molecule type" value="Genomic_DNA"/>
</dbReference>
<dbReference type="SUPFAM" id="SSF53474">
    <property type="entry name" value="alpha/beta-Hydrolases"/>
    <property type="match status" value="1"/>
</dbReference>
<organism evidence="2 3">
    <name type="scientific">Cohnella fermenti</name>
    <dbReference type="NCBI Taxonomy" id="2565925"/>
    <lineage>
        <taxon>Bacteria</taxon>
        <taxon>Bacillati</taxon>
        <taxon>Bacillota</taxon>
        <taxon>Bacilli</taxon>
        <taxon>Bacillales</taxon>
        <taxon>Paenibacillaceae</taxon>
        <taxon>Cohnella</taxon>
    </lineage>
</organism>
<protein>
    <submittedName>
        <fullName evidence="2">Alpha/beta hydrolase</fullName>
    </submittedName>
</protein>
<evidence type="ECO:0000313" key="2">
    <source>
        <dbReference type="EMBL" id="THF72760.1"/>
    </source>
</evidence>